<evidence type="ECO:0000313" key="1">
    <source>
        <dbReference type="EMBL" id="KAL2491392.1"/>
    </source>
</evidence>
<sequence length="110" mass="11948">MASGEATEHKLSACCISHQFQKAASEYPEKIAVINASGFAQIAGNFTVITTRTNQSLMTTINLCPAKRRRLLTLCVMKAINASHFPILSPPLRISAVDSGTFLMAQMIHI</sequence>
<evidence type="ECO:0000313" key="2">
    <source>
        <dbReference type="Proteomes" id="UP001604336"/>
    </source>
</evidence>
<comment type="caution">
    <text evidence="1">The sequence shown here is derived from an EMBL/GenBank/DDBJ whole genome shotgun (WGS) entry which is preliminary data.</text>
</comment>
<keyword evidence="2" id="KW-1185">Reference proteome</keyword>
<gene>
    <name evidence="1" type="ORF">Adt_27020</name>
</gene>
<proteinExistence type="predicted"/>
<keyword evidence="1" id="KW-0436">Ligase</keyword>
<name>A0ABD1RUI9_9LAMI</name>
<dbReference type="EMBL" id="JBFOLK010000008">
    <property type="protein sequence ID" value="KAL2491392.1"/>
    <property type="molecule type" value="Genomic_DNA"/>
</dbReference>
<reference evidence="2" key="1">
    <citation type="submission" date="2024-07" db="EMBL/GenBank/DDBJ databases">
        <title>Two chromosome-level genome assemblies of Korean endemic species Abeliophyllum distichum and Forsythia ovata (Oleaceae).</title>
        <authorList>
            <person name="Jang H."/>
        </authorList>
    </citation>
    <scope>NUCLEOTIDE SEQUENCE [LARGE SCALE GENOMIC DNA]</scope>
</reference>
<dbReference type="GO" id="GO:0016874">
    <property type="term" value="F:ligase activity"/>
    <property type="evidence" value="ECO:0007669"/>
    <property type="project" value="UniProtKB-KW"/>
</dbReference>
<organism evidence="1 2">
    <name type="scientific">Abeliophyllum distichum</name>
    <dbReference type="NCBI Taxonomy" id="126358"/>
    <lineage>
        <taxon>Eukaryota</taxon>
        <taxon>Viridiplantae</taxon>
        <taxon>Streptophyta</taxon>
        <taxon>Embryophyta</taxon>
        <taxon>Tracheophyta</taxon>
        <taxon>Spermatophyta</taxon>
        <taxon>Magnoliopsida</taxon>
        <taxon>eudicotyledons</taxon>
        <taxon>Gunneridae</taxon>
        <taxon>Pentapetalae</taxon>
        <taxon>asterids</taxon>
        <taxon>lamiids</taxon>
        <taxon>Lamiales</taxon>
        <taxon>Oleaceae</taxon>
        <taxon>Forsythieae</taxon>
        <taxon>Abeliophyllum</taxon>
    </lineage>
</organism>
<protein>
    <submittedName>
        <fullName evidence="1">4-coumarate--CoA ligase</fullName>
    </submittedName>
</protein>
<dbReference type="AlphaFoldDB" id="A0ABD1RUI9"/>
<accession>A0ABD1RUI9</accession>
<dbReference type="Proteomes" id="UP001604336">
    <property type="component" value="Unassembled WGS sequence"/>
</dbReference>